<feature type="compositionally biased region" description="Low complexity" evidence="1">
    <location>
        <begin position="55"/>
        <end position="68"/>
    </location>
</feature>
<evidence type="ECO:0000313" key="3">
    <source>
        <dbReference type="Proteomes" id="UP000240317"/>
    </source>
</evidence>
<accession>A0A2T3WB78</accession>
<reference evidence="2 3" key="1">
    <citation type="submission" date="2018-03" db="EMBL/GenBank/DDBJ databases">
        <title>Draft genome of Deinococcus sp. OD32.</title>
        <authorList>
            <person name="Wang X.-P."/>
            <person name="Du Z.-J."/>
        </authorList>
    </citation>
    <scope>NUCLEOTIDE SEQUENCE [LARGE SCALE GENOMIC DNA]</scope>
    <source>
        <strain evidence="2 3">OD32</strain>
    </source>
</reference>
<organism evidence="2 3">
    <name type="scientific">Deinococcus arcticus</name>
    <dbReference type="NCBI Taxonomy" id="2136176"/>
    <lineage>
        <taxon>Bacteria</taxon>
        <taxon>Thermotogati</taxon>
        <taxon>Deinococcota</taxon>
        <taxon>Deinococci</taxon>
        <taxon>Deinococcales</taxon>
        <taxon>Deinococcaceae</taxon>
        <taxon>Deinococcus</taxon>
    </lineage>
</organism>
<feature type="region of interest" description="Disordered" evidence="1">
    <location>
        <begin position="1"/>
        <end position="77"/>
    </location>
</feature>
<dbReference type="Proteomes" id="UP000240317">
    <property type="component" value="Unassembled WGS sequence"/>
</dbReference>
<gene>
    <name evidence="2" type="ORF">C8263_04125</name>
</gene>
<name>A0A2T3WB78_9DEIO</name>
<feature type="compositionally biased region" description="Low complexity" evidence="1">
    <location>
        <begin position="14"/>
        <end position="25"/>
    </location>
</feature>
<keyword evidence="3" id="KW-1185">Reference proteome</keyword>
<dbReference type="EMBL" id="PYSV01000003">
    <property type="protein sequence ID" value="PTA68993.1"/>
    <property type="molecule type" value="Genomic_DNA"/>
</dbReference>
<comment type="caution">
    <text evidence="2">The sequence shown here is derived from an EMBL/GenBank/DDBJ whole genome shotgun (WGS) entry which is preliminary data.</text>
</comment>
<protein>
    <submittedName>
        <fullName evidence="2">Uncharacterized protein</fullName>
    </submittedName>
</protein>
<proteinExistence type="predicted"/>
<sequence>MPPVTPAPWPLALRRGSGPAQAGAPRRPRRSSGPGCRRRPAGRPATRSPRRARRPAGLPASPAGPASRTSRGPPAQTRATCGQVFAFALPGFQGRYAGFQFAHFHDAGIRRRAL</sequence>
<evidence type="ECO:0000256" key="1">
    <source>
        <dbReference type="SAM" id="MobiDB-lite"/>
    </source>
</evidence>
<dbReference type="AlphaFoldDB" id="A0A2T3WB78"/>
<feature type="compositionally biased region" description="Basic residues" evidence="1">
    <location>
        <begin position="26"/>
        <end position="41"/>
    </location>
</feature>
<evidence type="ECO:0000313" key="2">
    <source>
        <dbReference type="EMBL" id="PTA68993.1"/>
    </source>
</evidence>